<dbReference type="RefSeq" id="WP_052206418.1">
    <property type="nucleotide sequence ID" value="NZ_CP012342.1"/>
</dbReference>
<proteinExistence type="predicted"/>
<sequence length="72" mass="7856">MKMKLRPGFLDQLAADINAKSDHDLATFLGLTEKQLENLRYGAEITPQTAAILEARRAAHLKAAEILNPAVA</sequence>
<evidence type="ECO:0000313" key="1">
    <source>
        <dbReference type="EMBL" id="AKV59889.1"/>
    </source>
</evidence>
<name>A0A0K1REQ0_9CORY</name>
<dbReference type="PATRIC" id="fig|156976.3.peg.1305"/>
<gene>
    <name evidence="1" type="ORF">AK829_06560</name>
</gene>
<keyword evidence="2" id="KW-1185">Reference proteome</keyword>
<dbReference type="KEGG" id="crie:AK829_06560"/>
<organism evidence="1 2">
    <name type="scientific">Corynebacterium riegelii</name>
    <dbReference type="NCBI Taxonomy" id="156976"/>
    <lineage>
        <taxon>Bacteria</taxon>
        <taxon>Bacillati</taxon>
        <taxon>Actinomycetota</taxon>
        <taxon>Actinomycetes</taxon>
        <taxon>Mycobacteriales</taxon>
        <taxon>Corynebacteriaceae</taxon>
        <taxon>Corynebacterium</taxon>
    </lineage>
</organism>
<evidence type="ECO:0000313" key="2">
    <source>
        <dbReference type="Proteomes" id="UP000060016"/>
    </source>
</evidence>
<reference evidence="1 2" key="1">
    <citation type="submission" date="2015-08" db="EMBL/GenBank/DDBJ databases">
        <authorList>
            <person name="Babu N.S."/>
            <person name="Beckwith C.J."/>
            <person name="Beseler K.G."/>
            <person name="Brison A."/>
            <person name="Carone J.V."/>
            <person name="Caskin T.P."/>
            <person name="Diamond M."/>
            <person name="Durham M.E."/>
            <person name="Foxe J.M."/>
            <person name="Go M."/>
            <person name="Henderson B.A."/>
            <person name="Jones I.B."/>
            <person name="McGettigan J.A."/>
            <person name="Micheletti S.J."/>
            <person name="Nasrallah M.E."/>
            <person name="Ortiz D."/>
            <person name="Piller C.R."/>
            <person name="Privatt S.R."/>
            <person name="Schneider S.L."/>
            <person name="Sharp S."/>
            <person name="Smith T.C."/>
            <person name="Stanton J.D."/>
            <person name="Ullery H.E."/>
            <person name="Wilson R.J."/>
            <person name="Serrano M.G."/>
            <person name="Buck G."/>
            <person name="Lee V."/>
            <person name="Wang Y."/>
            <person name="Carvalho R."/>
            <person name="Voegtly L."/>
            <person name="Shi R."/>
            <person name="Duckworth R."/>
            <person name="Johnson A."/>
            <person name="Loviza R."/>
            <person name="Walstead R."/>
            <person name="Shah Z."/>
            <person name="Kiflezghi M."/>
            <person name="Wade K."/>
            <person name="Ball S.L."/>
            <person name="Bradley K.W."/>
            <person name="Asai D.J."/>
            <person name="Bowman C.A."/>
            <person name="Russell D.A."/>
            <person name="Pope W.H."/>
            <person name="Jacobs-Sera D."/>
            <person name="Hendrix R.W."/>
            <person name="Hatfull G.F."/>
        </authorList>
    </citation>
    <scope>NUCLEOTIDE SEQUENCE [LARGE SCALE GENOMIC DNA]</scope>
    <source>
        <strain evidence="1 2">PUDD_83A45</strain>
    </source>
</reference>
<evidence type="ECO:0008006" key="3">
    <source>
        <dbReference type="Google" id="ProtNLM"/>
    </source>
</evidence>
<accession>A0A0K1REQ0</accession>
<dbReference type="Proteomes" id="UP000060016">
    <property type="component" value="Chromosome"/>
</dbReference>
<dbReference type="AlphaFoldDB" id="A0A0K1REQ0"/>
<protein>
    <recommendedName>
        <fullName evidence="3">XRE family transcriptional regulator</fullName>
    </recommendedName>
</protein>
<dbReference type="EMBL" id="CP012342">
    <property type="protein sequence ID" value="AKV59889.1"/>
    <property type="molecule type" value="Genomic_DNA"/>
</dbReference>